<organism evidence="1 2">
    <name type="scientific">Emydomyces testavorans</name>
    <dbReference type="NCBI Taxonomy" id="2070801"/>
    <lineage>
        <taxon>Eukaryota</taxon>
        <taxon>Fungi</taxon>
        <taxon>Dikarya</taxon>
        <taxon>Ascomycota</taxon>
        <taxon>Pezizomycotina</taxon>
        <taxon>Eurotiomycetes</taxon>
        <taxon>Eurotiomycetidae</taxon>
        <taxon>Onygenales</taxon>
        <taxon>Nannizziopsiaceae</taxon>
        <taxon>Emydomyces</taxon>
    </lineage>
</organism>
<name>A0AAF0DP50_9EURO</name>
<gene>
    <name evidence="1" type="ORF">PRK78_006817</name>
</gene>
<dbReference type="AlphaFoldDB" id="A0AAF0DP50"/>
<accession>A0AAF0DP50</accession>
<keyword evidence="2" id="KW-1185">Reference proteome</keyword>
<dbReference type="EMBL" id="CP120630">
    <property type="protein sequence ID" value="WEW61327.1"/>
    <property type="molecule type" value="Genomic_DNA"/>
</dbReference>
<sequence length="392" mass="43704">MSSPPLFTAFLYGAAGHMQTRKRLESAQFAPQTREEKLEQIICETETIKQLNKMMHDPSQACSDVVILAVLCMAFNRIDYSGWNVSTDPWPKAPLRNLQWLDVYGGLSLNDHHIKGLLALIEMKGGLSQVKLPGLAETLSTSAVMLSTKYLVKPRLPFVPIFKESAQGQTPRWPTVVNPIALGSLADDGRRDPILKAGLPQDISDILRHMRDYNNVVNLYSQGLLPELEPAVIADRRNWIQYNLVSLSSGCEFHEDFSQAYKTYEACRLSALIYSMLVIFPLPAANRPFQRLSSMMRTALMDSGLSTSWGCASEMLLWSLVLGGLAAKDTPEREWFAGRLRDAIATVGLENWEALKGLLTEVMWMDSVCDMGGQALWMEALQAPGYGLEEES</sequence>
<dbReference type="PANTHER" id="PTHR37540:SF5">
    <property type="entry name" value="TRANSCRIPTION FACTOR DOMAIN-CONTAINING PROTEIN"/>
    <property type="match status" value="1"/>
</dbReference>
<dbReference type="Proteomes" id="UP001219355">
    <property type="component" value="Chromosome 4"/>
</dbReference>
<proteinExistence type="predicted"/>
<dbReference type="Pfam" id="PF11951">
    <property type="entry name" value="Fungal_trans_2"/>
    <property type="match status" value="1"/>
</dbReference>
<reference evidence="1" key="1">
    <citation type="submission" date="2023-03" db="EMBL/GenBank/DDBJ databases">
        <title>Emydomyces testavorans Genome Sequence.</title>
        <authorList>
            <person name="Hoyer L."/>
        </authorList>
    </citation>
    <scope>NUCLEOTIDE SEQUENCE</scope>
    <source>
        <strain evidence="1">16-2883</strain>
    </source>
</reference>
<evidence type="ECO:0000313" key="1">
    <source>
        <dbReference type="EMBL" id="WEW61327.1"/>
    </source>
</evidence>
<protein>
    <submittedName>
        <fullName evidence="1">Uncharacterized protein</fullName>
    </submittedName>
</protein>
<evidence type="ECO:0000313" key="2">
    <source>
        <dbReference type="Proteomes" id="UP001219355"/>
    </source>
</evidence>
<dbReference type="InterPro" id="IPR021858">
    <property type="entry name" value="Fun_TF"/>
</dbReference>
<dbReference type="PANTHER" id="PTHR37540">
    <property type="entry name" value="TRANSCRIPTION FACTOR (ACR-2), PUTATIVE-RELATED-RELATED"/>
    <property type="match status" value="1"/>
</dbReference>